<dbReference type="Proteomes" id="UP000523821">
    <property type="component" value="Unassembled WGS sequence"/>
</dbReference>
<evidence type="ECO:0000313" key="2">
    <source>
        <dbReference type="EMBL" id="MBB5754162.1"/>
    </source>
</evidence>
<feature type="compositionally biased region" description="Basic and acidic residues" evidence="1">
    <location>
        <begin position="126"/>
        <end position="162"/>
    </location>
</feature>
<evidence type="ECO:0000313" key="3">
    <source>
        <dbReference type="Proteomes" id="UP000523821"/>
    </source>
</evidence>
<feature type="compositionally biased region" description="Low complexity" evidence="1">
    <location>
        <begin position="168"/>
        <end position="183"/>
    </location>
</feature>
<organism evidence="2 3">
    <name type="scientific">Prosthecomicrobium pneumaticum</name>
    <dbReference type="NCBI Taxonomy" id="81895"/>
    <lineage>
        <taxon>Bacteria</taxon>
        <taxon>Pseudomonadati</taxon>
        <taxon>Pseudomonadota</taxon>
        <taxon>Alphaproteobacteria</taxon>
        <taxon>Hyphomicrobiales</taxon>
        <taxon>Kaistiaceae</taxon>
        <taxon>Prosthecomicrobium</taxon>
    </lineage>
</organism>
<evidence type="ECO:0000256" key="1">
    <source>
        <dbReference type="SAM" id="MobiDB-lite"/>
    </source>
</evidence>
<dbReference type="AlphaFoldDB" id="A0A7W9L345"/>
<feature type="compositionally biased region" description="Pro residues" evidence="1">
    <location>
        <begin position="208"/>
        <end position="219"/>
    </location>
</feature>
<comment type="caution">
    <text evidence="2">The sequence shown here is derived from an EMBL/GenBank/DDBJ whole genome shotgun (WGS) entry which is preliminary data.</text>
</comment>
<feature type="compositionally biased region" description="Basic and acidic residues" evidence="1">
    <location>
        <begin position="9"/>
        <end position="44"/>
    </location>
</feature>
<dbReference type="EMBL" id="JACHOO010000007">
    <property type="protein sequence ID" value="MBB5754162.1"/>
    <property type="molecule type" value="Genomic_DNA"/>
</dbReference>
<gene>
    <name evidence="2" type="ORF">GGQ63_003243</name>
</gene>
<proteinExistence type="predicted"/>
<reference evidence="2 3" key="1">
    <citation type="submission" date="2020-08" db="EMBL/GenBank/DDBJ databases">
        <title>Genomic Encyclopedia of Type Strains, Phase IV (KMG-IV): sequencing the most valuable type-strain genomes for metagenomic binning, comparative biology and taxonomic classification.</title>
        <authorList>
            <person name="Goeker M."/>
        </authorList>
    </citation>
    <scope>NUCLEOTIDE SEQUENCE [LARGE SCALE GENOMIC DNA]</scope>
    <source>
        <strain evidence="2 3">DSM 16268</strain>
    </source>
</reference>
<feature type="compositionally biased region" description="Basic residues" evidence="1">
    <location>
        <begin position="76"/>
        <end position="87"/>
    </location>
</feature>
<feature type="region of interest" description="Disordered" evidence="1">
    <location>
        <begin position="1"/>
        <end position="265"/>
    </location>
</feature>
<protein>
    <submittedName>
        <fullName evidence="2">Uncharacterized protein</fullName>
    </submittedName>
</protein>
<feature type="compositionally biased region" description="Basic and acidic residues" evidence="1">
    <location>
        <begin position="109"/>
        <end position="118"/>
    </location>
</feature>
<name>A0A7W9L345_9HYPH</name>
<accession>A0A7W9L345</accession>
<feature type="compositionally biased region" description="Basic residues" evidence="1">
    <location>
        <begin position="99"/>
        <end position="108"/>
    </location>
</feature>
<sequence>MEGFVQNTHPHDYGCRHGGRHDGWRVLFARREGRGAEERPERQAPSRTQGTVTPRTPVTPASVPGSIIGTSGEHAPHRHPAHGRHPGRGAAETRDQSRRTRAGSRVPRRSHDFRRDDGWAASTESPTRHDYGCRHGGRHDGSRGLFARREGRGAEERPERQAPSRTQGTVPPGTPVTPASVPGSIIGTPGEHAHRLRRDGPASDSPALPAPPAPAPPSVARPRPRRRVALPVDSEESRGLGSGPSSALHDPADRTPPVKSFISLR</sequence>
<keyword evidence="3" id="KW-1185">Reference proteome</keyword>
<feature type="compositionally biased region" description="Polar residues" evidence="1">
    <location>
        <begin position="45"/>
        <end position="56"/>
    </location>
</feature>